<comment type="caution">
    <text evidence="2">The sequence shown here is derived from an EMBL/GenBank/DDBJ whole genome shotgun (WGS) entry which is preliminary data.</text>
</comment>
<reference evidence="2" key="1">
    <citation type="submission" date="2023-03" db="EMBL/GenBank/DDBJ databases">
        <title>Massive genome expansion in bonnet fungi (Mycena s.s.) driven by repeated elements and novel gene families across ecological guilds.</title>
        <authorList>
            <consortium name="Lawrence Berkeley National Laboratory"/>
            <person name="Harder C.B."/>
            <person name="Miyauchi S."/>
            <person name="Viragh M."/>
            <person name="Kuo A."/>
            <person name="Thoen E."/>
            <person name="Andreopoulos B."/>
            <person name="Lu D."/>
            <person name="Skrede I."/>
            <person name="Drula E."/>
            <person name="Henrissat B."/>
            <person name="Morin E."/>
            <person name="Kohler A."/>
            <person name="Barry K."/>
            <person name="LaButti K."/>
            <person name="Morin E."/>
            <person name="Salamov A."/>
            <person name="Lipzen A."/>
            <person name="Mereny Z."/>
            <person name="Hegedus B."/>
            <person name="Baldrian P."/>
            <person name="Stursova M."/>
            <person name="Weitz H."/>
            <person name="Taylor A."/>
            <person name="Grigoriev I.V."/>
            <person name="Nagy L.G."/>
            <person name="Martin F."/>
            <person name="Kauserud H."/>
        </authorList>
    </citation>
    <scope>NUCLEOTIDE SEQUENCE</scope>
    <source>
        <strain evidence="2">CBHHK067</strain>
    </source>
</reference>
<evidence type="ECO:0000256" key="1">
    <source>
        <dbReference type="SAM" id="MobiDB-lite"/>
    </source>
</evidence>
<evidence type="ECO:0000313" key="3">
    <source>
        <dbReference type="Proteomes" id="UP001221757"/>
    </source>
</evidence>
<feature type="compositionally biased region" description="Low complexity" evidence="1">
    <location>
        <begin position="189"/>
        <end position="202"/>
    </location>
</feature>
<feature type="region of interest" description="Disordered" evidence="1">
    <location>
        <begin position="164"/>
        <end position="246"/>
    </location>
</feature>
<organism evidence="2 3">
    <name type="scientific">Mycena rosella</name>
    <name type="common">Pink bonnet</name>
    <name type="synonym">Agaricus rosellus</name>
    <dbReference type="NCBI Taxonomy" id="1033263"/>
    <lineage>
        <taxon>Eukaryota</taxon>
        <taxon>Fungi</taxon>
        <taxon>Dikarya</taxon>
        <taxon>Basidiomycota</taxon>
        <taxon>Agaricomycotina</taxon>
        <taxon>Agaricomycetes</taxon>
        <taxon>Agaricomycetidae</taxon>
        <taxon>Agaricales</taxon>
        <taxon>Marasmiineae</taxon>
        <taxon>Mycenaceae</taxon>
        <taxon>Mycena</taxon>
    </lineage>
</organism>
<dbReference type="AlphaFoldDB" id="A0AAD7H0S8"/>
<dbReference type="EMBL" id="JARKIE010000002">
    <property type="protein sequence ID" value="KAJ7709675.1"/>
    <property type="molecule type" value="Genomic_DNA"/>
</dbReference>
<accession>A0AAD7H0S8</accession>
<evidence type="ECO:0000313" key="2">
    <source>
        <dbReference type="EMBL" id="KAJ7709675.1"/>
    </source>
</evidence>
<proteinExistence type="predicted"/>
<keyword evidence="3" id="KW-1185">Reference proteome</keyword>
<feature type="compositionally biased region" description="Polar residues" evidence="1">
    <location>
        <begin position="208"/>
        <end position="218"/>
    </location>
</feature>
<sequence length="438" mass="46794">MTDAQLSESYLQDAFHSYLKSSLTQAKAEHLLDADVLSSAEGDLMITGPALCLYFAALRCTTNPPSVPLPRHTKNSQPMELSYDNCPAAFVSFLRVWSNTVPAIQALAPEHQHDLARMICNLEPLVTPLQPSLNGIAADLRAVAIEISQRRSFQDRYASDLQVALDSGNPPASPSSKRAAFVPPPVYEASPASSASSSPRSSLDGHSHSPQSSPQYANHNLPPQSPSYLSPPGSAPASSASSGFPPRSPSILAANSPAIEFIRETLYASLADALDHTPALRGLLKTDPPRAYFASVAFAVLDVATTSMTADGAVIGVLGQNLTLAQCPPELRPFMAELAAIGRAARELQEEDDVTAMQCAQRGKAIPASRMDRVRAMLEQGVGGAHDRQERDEGRRSVEGRAVSFTNRINALSLGMTRLKAFRERQGDVFKVLAGIGA</sequence>
<name>A0AAD7H0S8_MYCRO</name>
<feature type="compositionally biased region" description="Low complexity" evidence="1">
    <location>
        <begin position="226"/>
        <end position="245"/>
    </location>
</feature>
<dbReference type="Proteomes" id="UP001221757">
    <property type="component" value="Unassembled WGS sequence"/>
</dbReference>
<protein>
    <submittedName>
        <fullName evidence="2">Uncharacterized protein</fullName>
    </submittedName>
</protein>
<gene>
    <name evidence="2" type="ORF">B0H17DRAFT_1155572</name>
</gene>